<dbReference type="Proteomes" id="UP001295444">
    <property type="component" value="Chromosome 11"/>
</dbReference>
<dbReference type="InterPro" id="IPR037690">
    <property type="entry name" value="FAM204A"/>
</dbReference>
<organism evidence="2 3">
    <name type="scientific">Pelobates cultripes</name>
    <name type="common">Western spadefoot toad</name>
    <dbReference type="NCBI Taxonomy" id="61616"/>
    <lineage>
        <taxon>Eukaryota</taxon>
        <taxon>Metazoa</taxon>
        <taxon>Chordata</taxon>
        <taxon>Craniata</taxon>
        <taxon>Vertebrata</taxon>
        <taxon>Euteleostomi</taxon>
        <taxon>Amphibia</taxon>
        <taxon>Batrachia</taxon>
        <taxon>Anura</taxon>
        <taxon>Pelobatoidea</taxon>
        <taxon>Pelobatidae</taxon>
        <taxon>Pelobates</taxon>
    </lineage>
</organism>
<accession>A0AAD1WPX4</accession>
<dbReference type="PANTHER" id="PTHR14386:SF2">
    <property type="entry name" value="PROTEIN FAM204A"/>
    <property type="match status" value="1"/>
</dbReference>
<feature type="compositionally biased region" description="Polar residues" evidence="1">
    <location>
        <begin position="33"/>
        <end position="42"/>
    </location>
</feature>
<feature type="region of interest" description="Disordered" evidence="1">
    <location>
        <begin position="1"/>
        <end position="49"/>
    </location>
</feature>
<reference evidence="2" key="1">
    <citation type="submission" date="2022-03" db="EMBL/GenBank/DDBJ databases">
        <authorList>
            <person name="Alioto T."/>
            <person name="Alioto T."/>
            <person name="Gomez Garrido J."/>
        </authorList>
    </citation>
    <scope>NUCLEOTIDE SEQUENCE</scope>
</reference>
<evidence type="ECO:0008006" key="4">
    <source>
        <dbReference type="Google" id="ProtNLM"/>
    </source>
</evidence>
<gene>
    <name evidence="2" type="ORF">PECUL_23A050461</name>
</gene>
<name>A0AAD1WPX4_PELCU</name>
<feature type="compositionally biased region" description="Basic residues" evidence="1">
    <location>
        <begin position="18"/>
        <end position="30"/>
    </location>
</feature>
<keyword evidence="3" id="KW-1185">Reference proteome</keyword>
<evidence type="ECO:0000256" key="1">
    <source>
        <dbReference type="SAM" id="MobiDB-lite"/>
    </source>
</evidence>
<dbReference type="PANTHER" id="PTHR14386">
    <property type="entry name" value="PROTEIN FAM204A"/>
    <property type="match status" value="1"/>
</dbReference>
<dbReference type="EMBL" id="OW240922">
    <property type="protein sequence ID" value="CAH2323243.1"/>
    <property type="molecule type" value="Genomic_DNA"/>
</dbReference>
<protein>
    <recommendedName>
        <fullName evidence="4">Protein FAM204A</fullName>
    </recommendedName>
</protein>
<sequence>MELQKKRLELKAQASRMEKRKSLRKRKHKEKTTGNQEMNNSPAPAKNSALDTLQPYFEASDRFEPPVCIKIIKKSRLEDAMDQAVKGGDIETAEELSDRLATREMAVKVTKAVSSYKYLQTKEKEEASQGSRQKKKNLGWGFEAKKRWETKSNMGYM</sequence>
<proteinExistence type="predicted"/>
<evidence type="ECO:0000313" key="2">
    <source>
        <dbReference type="EMBL" id="CAH2323243.1"/>
    </source>
</evidence>
<dbReference type="AlphaFoldDB" id="A0AAD1WPX4"/>
<feature type="compositionally biased region" description="Basic and acidic residues" evidence="1">
    <location>
        <begin position="1"/>
        <end position="10"/>
    </location>
</feature>
<evidence type="ECO:0000313" key="3">
    <source>
        <dbReference type="Proteomes" id="UP001295444"/>
    </source>
</evidence>